<feature type="region of interest" description="Disordered" evidence="1">
    <location>
        <begin position="55"/>
        <end position="111"/>
    </location>
</feature>
<dbReference type="AlphaFoldDB" id="A0A344LEB8"/>
<name>A0A344LEB8_9PSEU</name>
<dbReference type="Pfam" id="PF00188">
    <property type="entry name" value="CAP"/>
    <property type="match status" value="1"/>
</dbReference>
<dbReference type="GO" id="GO:0008233">
    <property type="term" value="F:peptidase activity"/>
    <property type="evidence" value="ECO:0007669"/>
    <property type="project" value="UniProtKB-KW"/>
</dbReference>
<accession>A0A344LEB8</accession>
<organism evidence="4 5">
    <name type="scientific">Amycolatopsis albispora</name>
    <dbReference type="NCBI Taxonomy" id="1804986"/>
    <lineage>
        <taxon>Bacteria</taxon>
        <taxon>Bacillati</taxon>
        <taxon>Actinomycetota</taxon>
        <taxon>Actinomycetes</taxon>
        <taxon>Pseudonocardiales</taxon>
        <taxon>Pseudonocardiaceae</taxon>
        <taxon>Amycolatopsis</taxon>
    </lineage>
</organism>
<feature type="chain" id="PRO_5039165846" evidence="2">
    <location>
        <begin position="22"/>
        <end position="228"/>
    </location>
</feature>
<evidence type="ECO:0000313" key="4">
    <source>
        <dbReference type="EMBL" id="AXB46392.1"/>
    </source>
</evidence>
<dbReference type="GO" id="GO:0006508">
    <property type="term" value="P:proteolysis"/>
    <property type="evidence" value="ECO:0007669"/>
    <property type="project" value="UniProtKB-KW"/>
</dbReference>
<sequence length="228" mass="24051">MNPRKKSLSVVLGVLLGGALAAGGYLTLDQHAQADAQALHDQRVTDDLSAFRAAQQTTATTPPVTTTTTPPPSSSTAPPSSSEPPPESSSAPSSSAEKTTKAKPADSSKGAQVVALVNQERAKAGCGDVGVDNRLVQAAQAHSDDMSARNYFSHTTPEGVTFDQRIKKAGYPKPGAENIAKGSTTAEQTMKMWMNSDGHRRNILNCELTMIGVGVTTDGWYWTQNFGY</sequence>
<feature type="compositionally biased region" description="Low complexity" evidence="1">
    <location>
        <begin position="57"/>
        <end position="80"/>
    </location>
</feature>
<dbReference type="Gene3D" id="3.40.33.10">
    <property type="entry name" value="CAP"/>
    <property type="match status" value="1"/>
</dbReference>
<dbReference type="KEGG" id="aab:A4R43_31300"/>
<keyword evidence="5" id="KW-1185">Reference proteome</keyword>
<feature type="signal peptide" evidence="2">
    <location>
        <begin position="1"/>
        <end position="21"/>
    </location>
</feature>
<keyword evidence="4" id="KW-0645">Protease</keyword>
<keyword evidence="2" id="KW-0732">Signal</keyword>
<dbReference type="EMBL" id="CP015163">
    <property type="protein sequence ID" value="AXB46392.1"/>
    <property type="molecule type" value="Genomic_DNA"/>
</dbReference>
<dbReference type="PANTHER" id="PTHR31157:SF1">
    <property type="entry name" value="SCP DOMAIN-CONTAINING PROTEIN"/>
    <property type="match status" value="1"/>
</dbReference>
<feature type="compositionally biased region" description="Low complexity" evidence="1">
    <location>
        <begin position="88"/>
        <end position="97"/>
    </location>
</feature>
<protein>
    <submittedName>
        <fullName evidence="4">Serine protease</fullName>
    </submittedName>
</protein>
<reference evidence="4 5" key="1">
    <citation type="submission" date="2016-04" db="EMBL/GenBank/DDBJ databases">
        <title>Complete genome sequence and analysis of deep-sea sediment isolate, Amycolatopsis sp. WP1.</title>
        <authorList>
            <person name="Wang H."/>
            <person name="Chen S."/>
            <person name="Wu Q."/>
        </authorList>
    </citation>
    <scope>NUCLEOTIDE SEQUENCE [LARGE SCALE GENOMIC DNA]</scope>
    <source>
        <strain evidence="4 5">WP1</strain>
    </source>
</reference>
<feature type="domain" description="SCP" evidence="3">
    <location>
        <begin position="115"/>
        <end position="226"/>
    </location>
</feature>
<keyword evidence="4" id="KW-0378">Hydrolase</keyword>
<dbReference type="SUPFAM" id="SSF55797">
    <property type="entry name" value="PR-1-like"/>
    <property type="match status" value="1"/>
</dbReference>
<dbReference type="PANTHER" id="PTHR31157">
    <property type="entry name" value="SCP DOMAIN-CONTAINING PROTEIN"/>
    <property type="match status" value="1"/>
</dbReference>
<proteinExistence type="predicted"/>
<dbReference type="Proteomes" id="UP000250434">
    <property type="component" value="Chromosome"/>
</dbReference>
<dbReference type="InterPro" id="IPR035940">
    <property type="entry name" value="CAP_sf"/>
</dbReference>
<dbReference type="InterPro" id="IPR014044">
    <property type="entry name" value="CAP_dom"/>
</dbReference>
<evidence type="ECO:0000256" key="2">
    <source>
        <dbReference type="SAM" id="SignalP"/>
    </source>
</evidence>
<gene>
    <name evidence="4" type="ORF">A4R43_31300</name>
</gene>
<dbReference type="CDD" id="cd05379">
    <property type="entry name" value="CAP_bacterial"/>
    <property type="match status" value="1"/>
</dbReference>
<evidence type="ECO:0000256" key="1">
    <source>
        <dbReference type="SAM" id="MobiDB-lite"/>
    </source>
</evidence>
<evidence type="ECO:0000313" key="5">
    <source>
        <dbReference type="Proteomes" id="UP000250434"/>
    </source>
</evidence>
<evidence type="ECO:0000259" key="3">
    <source>
        <dbReference type="Pfam" id="PF00188"/>
    </source>
</evidence>